<dbReference type="EMBL" id="JAQGLA010000008">
    <property type="protein sequence ID" value="MDA3625308.1"/>
    <property type="molecule type" value="Genomic_DNA"/>
</dbReference>
<evidence type="ECO:0000256" key="1">
    <source>
        <dbReference type="SAM" id="MobiDB-lite"/>
    </source>
</evidence>
<sequence>MVKGLFVAHVPAATNHRHRSHSGRDHHRGRRRTSLKHHGRTDFFPMGR</sequence>
<gene>
    <name evidence="2" type="ORF">OU415_07665</name>
</gene>
<dbReference type="RefSeq" id="WP_270947887.1">
    <property type="nucleotide sequence ID" value="NZ_JAQGLA010000008.1"/>
</dbReference>
<accession>A0ABT4UUS4</accession>
<dbReference type="Proteomes" id="UP001210380">
    <property type="component" value="Unassembled WGS sequence"/>
</dbReference>
<reference evidence="2 3" key="1">
    <citation type="submission" date="2022-11" db="EMBL/GenBank/DDBJ databases">
        <title>Draft genome sequence of Saccharopolyspora sp. WRP15-2 isolated from rhizosphere soils of wild rice in Thailand.</title>
        <authorList>
            <person name="Duangmal K."/>
            <person name="Kammanee S."/>
            <person name="Muangham S."/>
        </authorList>
    </citation>
    <scope>NUCLEOTIDE SEQUENCE [LARGE SCALE GENOMIC DNA]</scope>
    <source>
        <strain evidence="2 3">WRP15-2</strain>
    </source>
</reference>
<evidence type="ECO:0000313" key="2">
    <source>
        <dbReference type="EMBL" id="MDA3625308.1"/>
    </source>
</evidence>
<feature type="compositionally biased region" description="Basic residues" evidence="1">
    <location>
        <begin position="15"/>
        <end position="39"/>
    </location>
</feature>
<evidence type="ECO:0000313" key="3">
    <source>
        <dbReference type="Proteomes" id="UP001210380"/>
    </source>
</evidence>
<proteinExistence type="predicted"/>
<protein>
    <submittedName>
        <fullName evidence="2">Uncharacterized protein</fullName>
    </submittedName>
</protein>
<name>A0ABT4UUS4_9PSEU</name>
<feature type="region of interest" description="Disordered" evidence="1">
    <location>
        <begin position="10"/>
        <end position="48"/>
    </location>
</feature>
<organism evidence="2 3">
    <name type="scientific">Saccharopolyspora oryzae</name>
    <dbReference type="NCBI Taxonomy" id="2997343"/>
    <lineage>
        <taxon>Bacteria</taxon>
        <taxon>Bacillati</taxon>
        <taxon>Actinomycetota</taxon>
        <taxon>Actinomycetes</taxon>
        <taxon>Pseudonocardiales</taxon>
        <taxon>Pseudonocardiaceae</taxon>
        <taxon>Saccharopolyspora</taxon>
    </lineage>
</organism>
<keyword evidence="3" id="KW-1185">Reference proteome</keyword>
<comment type="caution">
    <text evidence="2">The sequence shown here is derived from an EMBL/GenBank/DDBJ whole genome shotgun (WGS) entry which is preliminary data.</text>
</comment>